<feature type="chain" id="PRO_5046245310" description="Heme utilization protein" evidence="1">
    <location>
        <begin position="24"/>
        <end position="291"/>
    </location>
</feature>
<evidence type="ECO:0000313" key="3">
    <source>
        <dbReference type="Proteomes" id="UP001620409"/>
    </source>
</evidence>
<evidence type="ECO:0000313" key="2">
    <source>
        <dbReference type="EMBL" id="MFK2856981.1"/>
    </source>
</evidence>
<accession>A0ABW8IP27</accession>
<dbReference type="EMBL" id="JADIKI010000023">
    <property type="protein sequence ID" value="MFK2856981.1"/>
    <property type="molecule type" value="Genomic_DNA"/>
</dbReference>
<comment type="caution">
    <text evidence="2">The sequence shown here is derived from an EMBL/GenBank/DDBJ whole genome shotgun (WGS) entry which is preliminary data.</text>
</comment>
<keyword evidence="3" id="KW-1185">Reference proteome</keyword>
<evidence type="ECO:0008006" key="4">
    <source>
        <dbReference type="Google" id="ProtNLM"/>
    </source>
</evidence>
<evidence type="ECO:0000256" key="1">
    <source>
        <dbReference type="SAM" id="SignalP"/>
    </source>
</evidence>
<feature type="signal peptide" evidence="1">
    <location>
        <begin position="1"/>
        <end position="23"/>
    </location>
</feature>
<reference evidence="2 3" key="1">
    <citation type="submission" date="2020-10" db="EMBL/GenBank/DDBJ databases">
        <title>Phylogeny of dyella-like bacteria.</title>
        <authorList>
            <person name="Fu J."/>
        </authorList>
    </citation>
    <scope>NUCLEOTIDE SEQUENCE [LARGE SCALE GENOMIC DNA]</scope>
    <source>
        <strain evidence="2 3">DHG40</strain>
    </source>
</reference>
<sequence length="291" mass="28948">MNINLRRTLIALAVVSMFGVAQAYAHDDGGSSVKISKKVSLKSDISISGDPRVNGEIDVNAAAVALSNGTQSSFWNSVSNSGEVVNSASISGNVGNGVSGNIGVNQASGDLNAQGNQAAIAAAGSSTSDAGFTFNCDHNGGCGGDPGSSAGSMADAETFATQSSAFSRTYNHGTTNSASASGHAFENASGNVGVNQAAGDGNEQLNQLSAATAQNVDYAVATSTLDQEWSGNRVDNDPGSLGWCSYPVNTSNNASLSGHVLANASGNIGLNQAAGTGNMQSNSLAMGVSNP</sequence>
<dbReference type="Proteomes" id="UP001620409">
    <property type="component" value="Unassembled WGS sequence"/>
</dbReference>
<protein>
    <recommendedName>
        <fullName evidence="4">Heme utilization protein</fullName>
    </recommendedName>
</protein>
<proteinExistence type="predicted"/>
<gene>
    <name evidence="2" type="ORF">ISP18_20405</name>
</gene>
<keyword evidence="1" id="KW-0732">Signal</keyword>
<dbReference type="RefSeq" id="WP_380011905.1">
    <property type="nucleotide sequence ID" value="NZ_JADIKI010000023.1"/>
</dbReference>
<name>A0ABW8IP27_9GAMM</name>
<organism evidence="2 3">
    <name type="scientific">Dyella humi</name>
    <dbReference type="NCBI Taxonomy" id="1770547"/>
    <lineage>
        <taxon>Bacteria</taxon>
        <taxon>Pseudomonadati</taxon>
        <taxon>Pseudomonadota</taxon>
        <taxon>Gammaproteobacteria</taxon>
        <taxon>Lysobacterales</taxon>
        <taxon>Rhodanobacteraceae</taxon>
        <taxon>Dyella</taxon>
    </lineage>
</organism>